<feature type="compositionally biased region" description="Polar residues" evidence="5">
    <location>
        <begin position="1"/>
        <end position="15"/>
    </location>
</feature>
<dbReference type="CDD" id="cd00712">
    <property type="entry name" value="AsnB"/>
    <property type="match status" value="1"/>
</dbReference>
<proteinExistence type="inferred from homology"/>
<dbReference type="InterPro" id="IPR006426">
    <property type="entry name" value="Asn_synth_AEB"/>
</dbReference>
<dbReference type="Pfam" id="PF13537">
    <property type="entry name" value="GATase_7"/>
    <property type="match status" value="1"/>
</dbReference>
<accession>A0A2B7ZJC9</accession>
<keyword evidence="4" id="KW-0315">Glutamine amidotransferase</keyword>
<feature type="domain" description="Glutamine amidotransferase type-2" evidence="6">
    <location>
        <begin position="106"/>
        <end position="334"/>
    </location>
</feature>
<keyword evidence="2" id="KW-0547">Nucleotide-binding</keyword>
<reference evidence="7 8" key="1">
    <citation type="submission" date="2017-10" db="EMBL/GenBank/DDBJ databases">
        <title>Comparative genomics in systemic dimorphic fungi from Ajellomycetaceae.</title>
        <authorList>
            <person name="Munoz J.F."/>
            <person name="Mcewen J.G."/>
            <person name="Clay O.K."/>
            <person name="Cuomo C.A."/>
        </authorList>
    </citation>
    <scope>NUCLEOTIDE SEQUENCE [LARGE SCALE GENOMIC DNA]</scope>
    <source>
        <strain evidence="7 8">UAMH4076</strain>
    </source>
</reference>
<dbReference type="SUPFAM" id="SSF56235">
    <property type="entry name" value="N-terminal nucleophile aminohydrolases (Ntn hydrolases)"/>
    <property type="match status" value="1"/>
</dbReference>
<dbReference type="Gene3D" id="3.40.50.620">
    <property type="entry name" value="HUPs"/>
    <property type="match status" value="2"/>
</dbReference>
<dbReference type="GO" id="GO:0006529">
    <property type="term" value="P:asparagine biosynthetic process"/>
    <property type="evidence" value="ECO:0007669"/>
    <property type="project" value="InterPro"/>
</dbReference>
<protein>
    <submittedName>
        <fullName evidence="7">Asparagine synthase (Glutamine-hydrolyzing)</fullName>
    </submittedName>
</protein>
<evidence type="ECO:0000259" key="6">
    <source>
        <dbReference type="PROSITE" id="PS51278"/>
    </source>
</evidence>
<dbReference type="SUPFAM" id="SSF52402">
    <property type="entry name" value="Adenine nucleotide alpha hydrolases-like"/>
    <property type="match status" value="1"/>
</dbReference>
<dbReference type="GO" id="GO:0005829">
    <property type="term" value="C:cytosol"/>
    <property type="evidence" value="ECO:0007669"/>
    <property type="project" value="TreeGrafter"/>
</dbReference>
<dbReference type="AlphaFoldDB" id="A0A2B7ZJC9"/>
<dbReference type="EMBL" id="PDND01000072">
    <property type="protein sequence ID" value="PGH33112.1"/>
    <property type="molecule type" value="Genomic_DNA"/>
</dbReference>
<name>A0A2B7ZJC9_9EURO</name>
<dbReference type="GO" id="GO:0004066">
    <property type="term" value="F:asparagine synthase (glutamine-hydrolyzing) activity"/>
    <property type="evidence" value="ECO:0007669"/>
    <property type="project" value="InterPro"/>
</dbReference>
<dbReference type="PANTHER" id="PTHR43284">
    <property type="entry name" value="ASPARAGINE SYNTHETASE (GLUTAMINE-HYDROLYZING)"/>
    <property type="match status" value="1"/>
</dbReference>
<dbReference type="CDD" id="cd01991">
    <property type="entry name" value="Asn_synthase_B_C"/>
    <property type="match status" value="1"/>
</dbReference>
<evidence type="ECO:0000256" key="3">
    <source>
        <dbReference type="ARBA" id="ARBA00022840"/>
    </source>
</evidence>
<dbReference type="InterPro" id="IPR051786">
    <property type="entry name" value="ASN_synthetase/amidase"/>
</dbReference>
<dbReference type="PROSITE" id="PS51278">
    <property type="entry name" value="GATASE_TYPE_2"/>
    <property type="match status" value="1"/>
</dbReference>
<evidence type="ECO:0000313" key="7">
    <source>
        <dbReference type="EMBL" id="PGH33112.1"/>
    </source>
</evidence>
<keyword evidence="3" id="KW-0067">ATP-binding</keyword>
<dbReference type="PANTHER" id="PTHR43284:SF1">
    <property type="entry name" value="ASPARAGINE SYNTHETASE"/>
    <property type="match status" value="1"/>
</dbReference>
<dbReference type="InterPro" id="IPR001962">
    <property type="entry name" value="Asn_synthase"/>
</dbReference>
<keyword evidence="8" id="KW-1185">Reference proteome</keyword>
<dbReference type="GO" id="GO:0005524">
    <property type="term" value="F:ATP binding"/>
    <property type="evidence" value="ECO:0007669"/>
    <property type="project" value="UniProtKB-KW"/>
</dbReference>
<dbReference type="Proteomes" id="UP000226031">
    <property type="component" value="Unassembled WGS sequence"/>
</dbReference>
<dbReference type="InterPro" id="IPR014729">
    <property type="entry name" value="Rossmann-like_a/b/a_fold"/>
</dbReference>
<evidence type="ECO:0000256" key="5">
    <source>
        <dbReference type="SAM" id="MobiDB-lite"/>
    </source>
</evidence>
<dbReference type="InterPro" id="IPR017932">
    <property type="entry name" value="GATase_2_dom"/>
</dbReference>
<evidence type="ECO:0000256" key="4">
    <source>
        <dbReference type="ARBA" id="ARBA00022962"/>
    </source>
</evidence>
<dbReference type="InterPro" id="IPR033738">
    <property type="entry name" value="AsnB_N"/>
</dbReference>
<dbReference type="Pfam" id="PF00733">
    <property type="entry name" value="Asn_synthase"/>
    <property type="match status" value="1"/>
</dbReference>
<evidence type="ECO:0000256" key="2">
    <source>
        <dbReference type="ARBA" id="ARBA00022741"/>
    </source>
</evidence>
<gene>
    <name evidence="7" type="ORF">GX50_04095</name>
</gene>
<dbReference type="VEuPathDB" id="FungiDB:EMCG_00330"/>
<dbReference type="Gene3D" id="3.60.20.10">
    <property type="entry name" value="Glutamine Phosphoribosylpyrophosphate, subunit 1, domain 1"/>
    <property type="match status" value="1"/>
</dbReference>
<comment type="caution">
    <text evidence="7">The sequence shown here is derived from an EMBL/GenBank/DDBJ whole genome shotgun (WGS) entry which is preliminary data.</text>
</comment>
<organism evidence="7 8">
    <name type="scientific">[Emmonsia] crescens</name>
    <dbReference type="NCBI Taxonomy" id="73230"/>
    <lineage>
        <taxon>Eukaryota</taxon>
        <taxon>Fungi</taxon>
        <taxon>Dikarya</taxon>
        <taxon>Ascomycota</taxon>
        <taxon>Pezizomycotina</taxon>
        <taxon>Eurotiomycetes</taxon>
        <taxon>Eurotiomycetidae</taxon>
        <taxon>Onygenales</taxon>
        <taxon>Ajellomycetaceae</taxon>
        <taxon>Emergomyces</taxon>
    </lineage>
</organism>
<sequence length="813" mass="91156">MFNYEQITKTTNGSGPNKPVLRKSSMGEPKNTGDNVENEATRGQRHSPWCLSTFKSYNKISSPTDTRLICRLATSYNVDLNHMNHIYYLTRIHSHPKYTAETSKMCGITASIALPQGPTHGDAHSTPEAATNESLTYKLQASLEKINHRGPDESGIWISPDGSVGLGHCRLSINDLSPGGSQPLSSDDGQIHAVVNGEIYDYDRLRGICAVVHGYKFHGDSDSELVLALYKIYGCPEFFKHLRGEFAFILYDSREGRERVIAGRDRFGIKPLFWTTVGDRILIAAESKAFLPLGWKPEWDVGAILEGGWLVDDRTTFKGVKKVMPGHWLEISKKGLESHKYWDSDYLDKTKPDNRSVDEMVIGVRERLVEAIRLRLRADVPVGVYLSGGVDSSAIAGIVTQLAKKEHVKIGSQAATRVACFSVQFPEKSGYDESDIADRTVKWLGVEAFKKTVDEPTLADNFADAAYHCEHHNFDLNFVAKFALSTLPQENGVKVVITGEGSDELFAGYPYFPQDFLLEPDLSQPNSPLSSGELREQLQKKVADEMMNIFRNVGAGMYAEPEDDGSLADANGSSMPGALMFWRPSTEIFASWIRNKYKGCDFRKTLMVSHSPEVRAKMRSTWHPLHTSLYMWNKSALPNILLSGLGDRTEMAHSVEGRTPFLDHHLADYVNNLPPSVKIAYIRQQMTDNQHDGAVWKSAGSALRSMTDKWILREAVRPYITDELYRRRKNPFLAPSKWPEKGHLHRMFEELLTREAVENLGFVDYNVVERGLGRAFGDNADLIAFRTLLCVGSWVALSQRLGVKKVDAEDYIH</sequence>
<dbReference type="InterPro" id="IPR029055">
    <property type="entry name" value="Ntn_hydrolases_N"/>
</dbReference>
<evidence type="ECO:0000313" key="8">
    <source>
        <dbReference type="Proteomes" id="UP000226031"/>
    </source>
</evidence>
<comment type="similarity">
    <text evidence="1">Belongs to the asparagine synthetase family.</text>
</comment>
<feature type="region of interest" description="Disordered" evidence="5">
    <location>
        <begin position="1"/>
        <end position="45"/>
    </location>
</feature>
<dbReference type="NCBIfam" id="TIGR01536">
    <property type="entry name" value="asn_synth_AEB"/>
    <property type="match status" value="1"/>
</dbReference>
<evidence type="ECO:0000256" key="1">
    <source>
        <dbReference type="ARBA" id="ARBA00005752"/>
    </source>
</evidence>
<dbReference type="STRING" id="73230.A0A2B7ZJC9"/>